<feature type="transmembrane region" description="Helical" evidence="1">
    <location>
        <begin position="505"/>
        <end position="526"/>
    </location>
</feature>
<keyword evidence="1" id="KW-0472">Membrane</keyword>
<name>A0ABU0ZQB7_9ACTN</name>
<feature type="transmembrane region" description="Helical" evidence="1">
    <location>
        <begin position="412"/>
        <end position="433"/>
    </location>
</feature>
<feature type="transmembrane region" description="Helical" evidence="1">
    <location>
        <begin position="546"/>
        <end position="563"/>
    </location>
</feature>
<feature type="transmembrane region" description="Helical" evidence="1">
    <location>
        <begin position="48"/>
        <end position="66"/>
    </location>
</feature>
<reference evidence="3 4" key="1">
    <citation type="submission" date="2023-08" db="EMBL/GenBank/DDBJ databases">
        <title>Phytohabitans sansha sp. nov., isolated from marine sediment.</title>
        <authorList>
            <person name="Zhao Y."/>
            <person name="Yi K."/>
        </authorList>
    </citation>
    <scope>NUCLEOTIDE SEQUENCE [LARGE SCALE GENOMIC DNA]</scope>
    <source>
        <strain evidence="3 4">ZYX-F-186</strain>
    </source>
</reference>
<accession>A0ABU0ZQB7</accession>
<dbReference type="Gene3D" id="3.40.50.300">
    <property type="entry name" value="P-loop containing nucleotide triphosphate hydrolases"/>
    <property type="match status" value="1"/>
</dbReference>
<evidence type="ECO:0000313" key="4">
    <source>
        <dbReference type="Proteomes" id="UP001230908"/>
    </source>
</evidence>
<feature type="transmembrane region" description="Helical" evidence="1">
    <location>
        <begin position="439"/>
        <end position="459"/>
    </location>
</feature>
<evidence type="ECO:0000259" key="2">
    <source>
        <dbReference type="Pfam" id="PF05729"/>
    </source>
</evidence>
<dbReference type="InterPro" id="IPR007111">
    <property type="entry name" value="NACHT_NTPase"/>
</dbReference>
<gene>
    <name evidence="3" type="ORF">RB614_28840</name>
</gene>
<proteinExistence type="predicted"/>
<feature type="transmembrane region" description="Helical" evidence="1">
    <location>
        <begin position="12"/>
        <end position="36"/>
    </location>
</feature>
<organism evidence="3 4">
    <name type="scientific">Phytohabitans maris</name>
    <dbReference type="NCBI Taxonomy" id="3071409"/>
    <lineage>
        <taxon>Bacteria</taxon>
        <taxon>Bacillati</taxon>
        <taxon>Actinomycetota</taxon>
        <taxon>Actinomycetes</taxon>
        <taxon>Micromonosporales</taxon>
        <taxon>Micromonosporaceae</taxon>
    </lineage>
</organism>
<keyword evidence="1" id="KW-0812">Transmembrane</keyword>
<feature type="transmembrane region" description="Helical" evidence="1">
    <location>
        <begin position="480"/>
        <end position="499"/>
    </location>
</feature>
<dbReference type="InterPro" id="IPR027417">
    <property type="entry name" value="P-loop_NTPase"/>
</dbReference>
<dbReference type="RefSeq" id="WP_308715815.1">
    <property type="nucleotide sequence ID" value="NZ_JAVHUY010000031.1"/>
</dbReference>
<keyword evidence="1" id="KW-1133">Transmembrane helix</keyword>
<dbReference type="Pfam" id="PF05729">
    <property type="entry name" value="NACHT"/>
    <property type="match status" value="1"/>
</dbReference>
<comment type="caution">
    <text evidence="3">The sequence shown here is derived from an EMBL/GenBank/DDBJ whole genome shotgun (WGS) entry which is preliminary data.</text>
</comment>
<protein>
    <submittedName>
        <fullName evidence="3">NACHT domain-containing protein</fullName>
    </submittedName>
</protein>
<evidence type="ECO:0000313" key="3">
    <source>
        <dbReference type="EMBL" id="MDQ7908544.1"/>
    </source>
</evidence>
<dbReference type="EMBL" id="JAVHUY010000031">
    <property type="protein sequence ID" value="MDQ7908544.1"/>
    <property type="molecule type" value="Genomic_DNA"/>
</dbReference>
<keyword evidence="4" id="KW-1185">Reference proteome</keyword>
<evidence type="ECO:0000256" key="1">
    <source>
        <dbReference type="SAM" id="Phobius"/>
    </source>
</evidence>
<feature type="transmembrane region" description="Helical" evidence="1">
    <location>
        <begin position="569"/>
        <end position="591"/>
    </location>
</feature>
<feature type="domain" description="NACHT" evidence="2">
    <location>
        <begin position="132"/>
        <end position="285"/>
    </location>
</feature>
<sequence length="668" mass="73912">MRPGSRYRIARWAGGVTAVLAGVVIVVATAGFVPAYVDDPSLGGKADYLGVIMGSVSLLVVLIQFLRGLGRWERPQDLATRLQSEIREDLVRRLGHMRRTSEDIVLLYWSAARRAEVAVAALADSLLRDRARVVVVGRAGRGKSYSALQIALEVIRREPTLVPLVVPLSRWTGDQDVVIWLSRFIAAEFNVSPGSARELIASGKVLALFDGMDELCAQESDVEPAERFLERLVEWRLQGDRAPFLLTCRRSSWDAIRQELREHHTLDPYSILPVQYEDAKTYLSRSLGGTDGFRPAAELAASLRTSGRESLLTSPWRLSLVAELAKHRDLATVAESADPASLVAKYVASVGAVDAGAFGRLRNVVELWWLSNYARYLERNRTEQTVIAGRLLSARDIVLHRLWPAAGARSPLVVDCVMCVLLSIPGILWGFSFLWGRGWVARVALVASVMIWSALLVRTSTKPWVRAATPDWSRLTDPRFFLRQMGAALAVGAAAWVVVGPWAGIISFATAWLAIGLTVGFGQTLATDTRPEVVGPVGVLRRERTVSRLSALVVLPALAWGFSLTWGPWWGTGLAVVYCLVVGETVACALWRRYLAMIVASRLRLPLTPAGSLQRMCSLGFLRVAGISYQFRHDDILRHFAYSYDVRVHLRQARRGGKPPSRRRRVIE</sequence>
<dbReference type="Proteomes" id="UP001230908">
    <property type="component" value="Unassembled WGS sequence"/>
</dbReference>